<protein>
    <submittedName>
        <fullName evidence="1">Uncharacterized protein</fullName>
    </submittedName>
</protein>
<dbReference type="AlphaFoldDB" id="A0A2I0U5L3"/>
<keyword evidence="2" id="KW-1185">Reference proteome</keyword>
<reference evidence="2" key="2">
    <citation type="submission" date="2017-12" db="EMBL/GenBank/DDBJ databases">
        <title>Genome sequence of the Bar-tailed Godwit (Limosa lapponica baueri).</title>
        <authorList>
            <person name="Lima N.C.B."/>
            <person name="Parody-Merino A.M."/>
            <person name="Battley P.F."/>
            <person name="Fidler A.E."/>
            <person name="Prosdocimi F."/>
        </authorList>
    </citation>
    <scope>NUCLEOTIDE SEQUENCE [LARGE SCALE GENOMIC DNA]</scope>
</reference>
<accession>A0A2I0U5L3</accession>
<evidence type="ECO:0000313" key="1">
    <source>
        <dbReference type="EMBL" id="PKU41335.1"/>
    </source>
</evidence>
<proteinExistence type="predicted"/>
<evidence type="ECO:0000313" key="2">
    <source>
        <dbReference type="Proteomes" id="UP000233556"/>
    </source>
</evidence>
<reference evidence="2" key="1">
    <citation type="submission" date="2017-11" db="EMBL/GenBank/DDBJ databases">
        <authorList>
            <person name="Lima N.C."/>
            <person name="Parody-Merino A.M."/>
            <person name="Battley P.F."/>
            <person name="Fidler A.E."/>
            <person name="Prosdocimi F."/>
        </authorList>
    </citation>
    <scope>NUCLEOTIDE SEQUENCE [LARGE SCALE GENOMIC DNA]</scope>
</reference>
<organism evidence="1 2">
    <name type="scientific">Limosa lapponica baueri</name>
    <dbReference type="NCBI Taxonomy" id="1758121"/>
    <lineage>
        <taxon>Eukaryota</taxon>
        <taxon>Metazoa</taxon>
        <taxon>Chordata</taxon>
        <taxon>Craniata</taxon>
        <taxon>Vertebrata</taxon>
        <taxon>Euteleostomi</taxon>
        <taxon>Archelosauria</taxon>
        <taxon>Archosauria</taxon>
        <taxon>Dinosauria</taxon>
        <taxon>Saurischia</taxon>
        <taxon>Theropoda</taxon>
        <taxon>Coelurosauria</taxon>
        <taxon>Aves</taxon>
        <taxon>Neognathae</taxon>
        <taxon>Neoaves</taxon>
        <taxon>Charadriiformes</taxon>
        <taxon>Scolopacidae</taxon>
        <taxon>Limosa</taxon>
    </lineage>
</organism>
<sequence length="70" mass="7563">MCDYMGCSTSNIVGLSISVQEAMAIHPKPLQRVLRVPGHGQRWSWPFGIATAAQEVKSGSSVSNISTKEM</sequence>
<name>A0A2I0U5L3_LIMLA</name>
<gene>
    <name evidence="1" type="ORF">llap_8363</name>
</gene>
<dbReference type="EMBL" id="KZ506133">
    <property type="protein sequence ID" value="PKU41335.1"/>
    <property type="molecule type" value="Genomic_DNA"/>
</dbReference>
<dbReference type="Proteomes" id="UP000233556">
    <property type="component" value="Unassembled WGS sequence"/>
</dbReference>